<evidence type="ECO:0000313" key="4">
    <source>
        <dbReference type="Proteomes" id="UP000186132"/>
    </source>
</evidence>
<dbReference type="InterPro" id="IPR011008">
    <property type="entry name" value="Dimeric_a/b-barrel"/>
</dbReference>
<keyword evidence="4" id="KW-1185">Reference proteome</keyword>
<evidence type="ECO:0000256" key="1">
    <source>
        <dbReference type="ARBA" id="ARBA00007689"/>
    </source>
</evidence>
<organism evidence="3 4">
    <name type="scientific">Jatrophihabitans endophyticus</name>
    <dbReference type="NCBI Taxonomy" id="1206085"/>
    <lineage>
        <taxon>Bacteria</taxon>
        <taxon>Bacillati</taxon>
        <taxon>Actinomycetota</taxon>
        <taxon>Actinomycetes</taxon>
        <taxon>Jatrophihabitantales</taxon>
        <taxon>Jatrophihabitantaceae</taxon>
        <taxon>Jatrophihabitans</taxon>
    </lineage>
</organism>
<dbReference type="OrthoDB" id="668782at2"/>
<evidence type="ECO:0000259" key="2">
    <source>
        <dbReference type="Pfam" id="PF03795"/>
    </source>
</evidence>
<reference evidence="3 4" key="1">
    <citation type="submission" date="2016-11" db="EMBL/GenBank/DDBJ databases">
        <authorList>
            <person name="Jaros S."/>
            <person name="Januszkiewicz K."/>
            <person name="Wedrychowicz H."/>
        </authorList>
    </citation>
    <scope>NUCLEOTIDE SEQUENCE [LARGE SCALE GENOMIC DNA]</scope>
    <source>
        <strain evidence="3 4">DSM 45627</strain>
    </source>
</reference>
<comment type="similarity">
    <text evidence="1">Belongs to the YciI family.</text>
</comment>
<name>A0A1M5TRP2_9ACTN</name>
<dbReference type="RefSeq" id="WP_073392228.1">
    <property type="nucleotide sequence ID" value="NZ_FQVU01000007.1"/>
</dbReference>
<gene>
    <name evidence="3" type="ORF">SAMN05443575_4016</name>
</gene>
<dbReference type="PANTHER" id="PTHR35174:SF4">
    <property type="entry name" value="BLL7163 PROTEIN"/>
    <property type="match status" value="1"/>
</dbReference>
<dbReference type="Pfam" id="PF03795">
    <property type="entry name" value="YCII"/>
    <property type="match status" value="1"/>
</dbReference>
<dbReference type="Proteomes" id="UP000186132">
    <property type="component" value="Unassembled WGS sequence"/>
</dbReference>
<accession>A0A1M5TRP2</accession>
<dbReference type="InterPro" id="IPR005545">
    <property type="entry name" value="YCII"/>
</dbReference>
<feature type="domain" description="YCII-related" evidence="2">
    <location>
        <begin position="1"/>
        <end position="112"/>
    </location>
</feature>
<sequence length="139" mass="15521">MRVMVIVKATENSEAGHVGTEEEFDAMGKFNVELVAAGVMLAGDGIAPSSRGKRIRFADRQTTVVDGPFAETKELVSGYWIWQVGSMDEAMEWAQRVPFVDGELEVRPIMEIEDLGENFTPDMRVQEQKLRSRIADQGQ</sequence>
<evidence type="ECO:0000313" key="3">
    <source>
        <dbReference type="EMBL" id="SHH53330.1"/>
    </source>
</evidence>
<dbReference type="PANTHER" id="PTHR35174">
    <property type="entry name" value="BLL7171 PROTEIN-RELATED"/>
    <property type="match status" value="1"/>
</dbReference>
<proteinExistence type="inferred from homology"/>
<protein>
    <submittedName>
        <fullName evidence="3">Uncharacterized conserved protein</fullName>
    </submittedName>
</protein>
<dbReference type="SUPFAM" id="SSF54909">
    <property type="entry name" value="Dimeric alpha+beta barrel"/>
    <property type="match status" value="1"/>
</dbReference>
<dbReference type="AlphaFoldDB" id="A0A1M5TRP2"/>
<dbReference type="Gene3D" id="3.30.70.1060">
    <property type="entry name" value="Dimeric alpha+beta barrel"/>
    <property type="match status" value="1"/>
</dbReference>
<dbReference type="EMBL" id="FQVU01000007">
    <property type="protein sequence ID" value="SHH53330.1"/>
    <property type="molecule type" value="Genomic_DNA"/>
</dbReference>
<dbReference type="STRING" id="1206085.SAMN05443575_4016"/>